<comment type="caution">
    <text evidence="2">The sequence shown here is derived from an EMBL/GenBank/DDBJ whole genome shotgun (WGS) entry which is preliminary data.</text>
</comment>
<keyword evidence="1" id="KW-1133">Transmembrane helix</keyword>
<feature type="transmembrane region" description="Helical" evidence="1">
    <location>
        <begin position="25"/>
        <end position="47"/>
    </location>
</feature>
<dbReference type="AlphaFoldDB" id="A0A921LT42"/>
<gene>
    <name evidence="2" type="ORF">K8V70_03585</name>
</gene>
<keyword evidence="1" id="KW-0472">Membrane</keyword>
<accession>A0A921LT42</accession>
<sequence>METKSFGLLASWRALTSSQGWWKPIALLTLVSWIPIAGQIAVMGCALEWGRFAAWGSNEPPRWENINYSKLLKTGARAFIIQVLMAVIFGTALGWVFCGRGVSFSPSGVWPRGSWLADEPVYRIDVLGAIAWVIGVVLVAILIAAVLRATLYDAFSAGWRLDRITQMVGRDPGGFVRTVLAVAAGSVAMVLVYLVSTTAVGMATRAGFAVFALHHGHGQLLFNGRAFLNGLFSLEPSLMLAVSLGTITLQFVLGALAVCMQLATVHVMATWFRRFEVWRWGNSCDPLPDSVPACKGFRQQEGSAGV</sequence>
<proteinExistence type="predicted"/>
<reference evidence="2" key="2">
    <citation type="submission" date="2021-09" db="EMBL/GenBank/DDBJ databases">
        <authorList>
            <person name="Gilroy R."/>
        </authorList>
    </citation>
    <scope>NUCLEOTIDE SEQUENCE</scope>
    <source>
        <strain evidence="2">ChiHjej13B12-9602</strain>
    </source>
</reference>
<name>A0A921LT42_9ACTN</name>
<feature type="transmembrane region" description="Helical" evidence="1">
    <location>
        <begin position="238"/>
        <end position="265"/>
    </location>
</feature>
<dbReference type="Pfam" id="PF13197">
    <property type="entry name" value="DUF4013"/>
    <property type="match status" value="1"/>
</dbReference>
<evidence type="ECO:0000256" key="1">
    <source>
        <dbReference type="SAM" id="Phobius"/>
    </source>
</evidence>
<dbReference type="EMBL" id="DYUZ01000014">
    <property type="protein sequence ID" value="HJG36934.1"/>
    <property type="molecule type" value="Genomic_DNA"/>
</dbReference>
<evidence type="ECO:0000313" key="2">
    <source>
        <dbReference type="EMBL" id="HJG36934.1"/>
    </source>
</evidence>
<protein>
    <submittedName>
        <fullName evidence="2">DUF4013 domain-containing protein</fullName>
    </submittedName>
</protein>
<dbReference type="InterPro" id="IPR025098">
    <property type="entry name" value="DUF4013"/>
</dbReference>
<organism evidence="2 3">
    <name type="scientific">Enorma phocaeensis</name>
    <dbReference type="NCBI Taxonomy" id="1871019"/>
    <lineage>
        <taxon>Bacteria</taxon>
        <taxon>Bacillati</taxon>
        <taxon>Actinomycetota</taxon>
        <taxon>Coriobacteriia</taxon>
        <taxon>Coriobacteriales</taxon>
        <taxon>Coriobacteriaceae</taxon>
        <taxon>Enorma</taxon>
    </lineage>
</organism>
<reference evidence="2" key="1">
    <citation type="journal article" date="2021" name="PeerJ">
        <title>Extensive microbial diversity within the chicken gut microbiome revealed by metagenomics and culture.</title>
        <authorList>
            <person name="Gilroy R."/>
            <person name="Ravi A."/>
            <person name="Getino M."/>
            <person name="Pursley I."/>
            <person name="Horton D.L."/>
            <person name="Alikhan N.F."/>
            <person name="Baker D."/>
            <person name="Gharbi K."/>
            <person name="Hall N."/>
            <person name="Watson M."/>
            <person name="Adriaenssens E.M."/>
            <person name="Foster-Nyarko E."/>
            <person name="Jarju S."/>
            <person name="Secka A."/>
            <person name="Antonio M."/>
            <person name="Oren A."/>
            <person name="Chaudhuri R.R."/>
            <person name="La Ragione R."/>
            <person name="Hildebrand F."/>
            <person name="Pallen M.J."/>
        </authorList>
    </citation>
    <scope>NUCLEOTIDE SEQUENCE</scope>
    <source>
        <strain evidence="2">ChiHjej13B12-9602</strain>
    </source>
</reference>
<feature type="transmembrane region" description="Helical" evidence="1">
    <location>
        <begin position="78"/>
        <end position="97"/>
    </location>
</feature>
<dbReference type="Proteomes" id="UP000753256">
    <property type="component" value="Unassembled WGS sequence"/>
</dbReference>
<keyword evidence="1" id="KW-0812">Transmembrane</keyword>
<feature type="transmembrane region" description="Helical" evidence="1">
    <location>
        <begin position="129"/>
        <end position="155"/>
    </location>
</feature>
<evidence type="ECO:0000313" key="3">
    <source>
        <dbReference type="Proteomes" id="UP000753256"/>
    </source>
</evidence>
<dbReference type="RefSeq" id="WP_273189395.1">
    <property type="nucleotide sequence ID" value="NZ_DYUZ01000014.1"/>
</dbReference>
<feature type="transmembrane region" description="Helical" evidence="1">
    <location>
        <begin position="175"/>
        <end position="195"/>
    </location>
</feature>